<evidence type="ECO:0000256" key="6">
    <source>
        <dbReference type="ARBA" id="ARBA00023134"/>
    </source>
</evidence>
<keyword evidence="10" id="KW-1185">Reference proteome</keyword>
<accession>A0A0L0DIS9</accession>
<feature type="domain" description="Mannose-1-phosphate guanyltransferase C-terminal" evidence="8">
    <location>
        <begin position="267"/>
        <end position="375"/>
    </location>
</feature>
<dbReference type="SUPFAM" id="SSF53448">
    <property type="entry name" value="Nucleotide-diphospho-sugar transferases"/>
    <property type="match status" value="1"/>
</dbReference>
<evidence type="ECO:0000313" key="10">
    <source>
        <dbReference type="Proteomes" id="UP000054408"/>
    </source>
</evidence>
<dbReference type="GeneID" id="25560807"/>
<dbReference type="Gene3D" id="2.160.10.10">
    <property type="entry name" value="Hexapeptide repeat proteins"/>
    <property type="match status" value="1"/>
</dbReference>
<dbReference type="InterPro" id="IPR005835">
    <property type="entry name" value="NTP_transferase_dom"/>
</dbReference>
<keyword evidence="5" id="KW-0547">Nucleotide-binding</keyword>
<dbReference type="eggNOG" id="KOG1322">
    <property type="taxonomic scope" value="Eukaryota"/>
</dbReference>
<dbReference type="PANTHER" id="PTHR22572">
    <property type="entry name" value="SUGAR-1-PHOSPHATE GUANYL TRANSFERASE"/>
    <property type="match status" value="1"/>
</dbReference>
<evidence type="ECO:0000259" key="8">
    <source>
        <dbReference type="Pfam" id="PF25087"/>
    </source>
</evidence>
<evidence type="ECO:0000313" key="9">
    <source>
        <dbReference type="EMBL" id="KNC52207.1"/>
    </source>
</evidence>
<dbReference type="InterPro" id="IPR029044">
    <property type="entry name" value="Nucleotide-diphossugar_trans"/>
</dbReference>
<dbReference type="AlphaFoldDB" id="A0A0L0DIS9"/>
<sequence length="376" mass="40400">MKALILVGGFGTRLRPLTLSAPKPVVPFANKEIVLHQIEALVKAGIDEVVLAVNYQPEKMMEAFPTSPTWVGGKLQLGIRISTSLEEEPLGTAGPLKLAESILGSDGEPFIVLNSDVICTFPFEELIAFHKAHGKEGTIMVTKVEEPSKYGVVVSDGDGKIERFVEKPQVYVGNRINAGIYIFNPAILERIPLAPTSIEKKIFPVMADEGQLYCMDLPAFWMDIGQPPDYLKGMVMYLSALASGDVSGEGPSGATFVGSLVEGDNFIGPVFMHPDAVVDETALVGPNVVIGPGCSIGAGARVQRTTLLAGAKVKAHAWVKSSIIGWNSTVGRWARLQNISVLGEDVKITDELYINGARILPHKTIKDDIPTPSIVM</sequence>
<dbReference type="InterPro" id="IPR045233">
    <property type="entry name" value="GMPPB_N"/>
</dbReference>
<dbReference type="OMA" id="GPNCWIC"/>
<evidence type="ECO:0000256" key="4">
    <source>
        <dbReference type="ARBA" id="ARBA00022679"/>
    </source>
</evidence>
<comment type="pathway">
    <text evidence="1">Nucleotide-sugar biosynthesis; GDP-alpha-D-mannose biosynthesis; GDP-alpha-D-mannose from alpha-D-mannose 1-phosphate (GTP route): step 1/1.</text>
</comment>
<dbReference type="CDD" id="cd06425">
    <property type="entry name" value="M1P_guanylylT_B_like_N"/>
    <property type="match status" value="1"/>
</dbReference>
<dbReference type="InterPro" id="IPR056729">
    <property type="entry name" value="GMPPB_C"/>
</dbReference>
<organism evidence="9 10">
    <name type="scientific">Thecamonas trahens ATCC 50062</name>
    <dbReference type="NCBI Taxonomy" id="461836"/>
    <lineage>
        <taxon>Eukaryota</taxon>
        <taxon>Apusozoa</taxon>
        <taxon>Apusomonadida</taxon>
        <taxon>Apusomonadidae</taxon>
        <taxon>Thecamonas</taxon>
    </lineage>
</organism>
<keyword evidence="6" id="KW-0342">GTP-binding</keyword>
<dbReference type="EC" id="2.7.7.13" evidence="3"/>
<evidence type="ECO:0000256" key="5">
    <source>
        <dbReference type="ARBA" id="ARBA00022741"/>
    </source>
</evidence>
<comment type="similarity">
    <text evidence="2">Belongs to the transferase hexapeptide repeat family.</text>
</comment>
<keyword evidence="4 9" id="KW-0808">Transferase</keyword>
<dbReference type="Pfam" id="PF25087">
    <property type="entry name" value="GMPPB_C"/>
    <property type="match status" value="1"/>
</dbReference>
<reference evidence="9 10" key="1">
    <citation type="submission" date="2010-05" db="EMBL/GenBank/DDBJ databases">
        <title>The Genome Sequence of Thecamonas trahens ATCC 50062.</title>
        <authorList>
            <consortium name="The Broad Institute Genome Sequencing Platform"/>
            <person name="Russ C."/>
            <person name="Cuomo C."/>
            <person name="Shea T."/>
            <person name="Young S.K."/>
            <person name="Zeng Q."/>
            <person name="Koehrsen M."/>
            <person name="Haas B."/>
            <person name="Borodovsky M."/>
            <person name="Guigo R."/>
            <person name="Alvarado L."/>
            <person name="Berlin A."/>
            <person name="Bochicchio J."/>
            <person name="Borenstein D."/>
            <person name="Chapman S."/>
            <person name="Chen Z."/>
            <person name="Freedman E."/>
            <person name="Gellesch M."/>
            <person name="Goldberg J."/>
            <person name="Griggs A."/>
            <person name="Gujja S."/>
            <person name="Heilman E."/>
            <person name="Heiman D."/>
            <person name="Hepburn T."/>
            <person name="Howarth C."/>
            <person name="Jen D."/>
            <person name="Larson L."/>
            <person name="Mehta T."/>
            <person name="Park D."/>
            <person name="Pearson M."/>
            <person name="Roberts A."/>
            <person name="Saif S."/>
            <person name="Shenoy N."/>
            <person name="Sisk P."/>
            <person name="Stolte C."/>
            <person name="Sykes S."/>
            <person name="Thomson T."/>
            <person name="Walk T."/>
            <person name="White J."/>
            <person name="Yandava C."/>
            <person name="Burger G."/>
            <person name="Gray M.W."/>
            <person name="Holland P.W.H."/>
            <person name="King N."/>
            <person name="Lang F.B.F."/>
            <person name="Roger A.J."/>
            <person name="Ruiz-Trillo I."/>
            <person name="Lander E."/>
            <person name="Nusbaum C."/>
        </authorList>
    </citation>
    <scope>NUCLEOTIDE SEQUENCE [LARGE SCALE GENOMIC DNA]</scope>
    <source>
        <strain evidence="9 10">ATCC 50062</strain>
    </source>
</reference>
<dbReference type="Gene3D" id="3.90.550.10">
    <property type="entry name" value="Spore Coat Polysaccharide Biosynthesis Protein SpsA, Chain A"/>
    <property type="match status" value="1"/>
</dbReference>
<dbReference type="InterPro" id="IPR050486">
    <property type="entry name" value="Mannose-1P_guanyltransferase"/>
</dbReference>
<evidence type="ECO:0000259" key="7">
    <source>
        <dbReference type="Pfam" id="PF00483"/>
    </source>
</evidence>
<evidence type="ECO:0000256" key="3">
    <source>
        <dbReference type="ARBA" id="ARBA00012387"/>
    </source>
</evidence>
<dbReference type="STRING" id="461836.A0A0L0DIS9"/>
<dbReference type="GO" id="GO:0009298">
    <property type="term" value="P:GDP-mannose biosynthetic process"/>
    <property type="evidence" value="ECO:0007669"/>
    <property type="project" value="UniProtKB-UniPathway"/>
</dbReference>
<dbReference type="UniPathway" id="UPA00126">
    <property type="reaction ID" value="UER00930"/>
</dbReference>
<dbReference type="GO" id="GO:0004475">
    <property type="term" value="F:mannose-1-phosphate guanylyltransferase (GTP) activity"/>
    <property type="evidence" value="ECO:0007669"/>
    <property type="project" value="UniProtKB-EC"/>
</dbReference>
<proteinExistence type="inferred from homology"/>
<dbReference type="RefSeq" id="XP_013762210.1">
    <property type="nucleotide sequence ID" value="XM_013906756.1"/>
</dbReference>
<protein>
    <recommendedName>
        <fullName evidence="3">mannose-1-phosphate guanylyltransferase</fullName>
        <ecNumber evidence="3">2.7.7.13</ecNumber>
    </recommendedName>
</protein>
<evidence type="ECO:0000256" key="1">
    <source>
        <dbReference type="ARBA" id="ARBA00004823"/>
    </source>
</evidence>
<evidence type="ECO:0000256" key="2">
    <source>
        <dbReference type="ARBA" id="ARBA00007274"/>
    </source>
</evidence>
<feature type="domain" description="Nucleotidyl transferase" evidence="7">
    <location>
        <begin position="2"/>
        <end position="237"/>
    </location>
</feature>
<dbReference type="FunFam" id="3.90.550.10:FF:000013">
    <property type="entry name" value="mannose-1-phosphate guanyltransferase beta"/>
    <property type="match status" value="1"/>
</dbReference>
<gene>
    <name evidence="9" type="ORF">AMSG_01035</name>
</gene>
<dbReference type="Proteomes" id="UP000054408">
    <property type="component" value="Unassembled WGS sequence"/>
</dbReference>
<dbReference type="Pfam" id="PF00483">
    <property type="entry name" value="NTP_transferase"/>
    <property type="match status" value="1"/>
</dbReference>
<dbReference type="EMBL" id="GL349436">
    <property type="protein sequence ID" value="KNC52207.1"/>
    <property type="molecule type" value="Genomic_DNA"/>
</dbReference>
<dbReference type="GO" id="GO:0005525">
    <property type="term" value="F:GTP binding"/>
    <property type="evidence" value="ECO:0007669"/>
    <property type="project" value="UniProtKB-KW"/>
</dbReference>
<name>A0A0L0DIS9_THETB</name>
<dbReference type="OrthoDB" id="1733332at2759"/>